<feature type="region of interest" description="Disordered" evidence="1">
    <location>
        <begin position="23"/>
        <end position="103"/>
    </location>
</feature>
<feature type="compositionally biased region" description="Low complexity" evidence="1">
    <location>
        <begin position="67"/>
        <end position="103"/>
    </location>
</feature>
<dbReference type="AlphaFoldDB" id="A0A0F9C309"/>
<feature type="compositionally biased region" description="Pro residues" evidence="1">
    <location>
        <begin position="46"/>
        <end position="66"/>
    </location>
</feature>
<sequence>MNNKLIATLLLALALAVIVSCSGGKSEEPTVDPEEATEKTVTPATTPTPFPTRIPEPTSLPNPPYTRVPVVDTPTPTILIVTATPTETPIPIDTPTPTIVPET</sequence>
<comment type="caution">
    <text evidence="2">The sequence shown here is derived from an EMBL/GenBank/DDBJ whole genome shotgun (WGS) entry which is preliminary data.</text>
</comment>
<feature type="non-terminal residue" evidence="2">
    <location>
        <position position="103"/>
    </location>
</feature>
<dbReference type="PROSITE" id="PS51257">
    <property type="entry name" value="PROKAR_LIPOPROTEIN"/>
    <property type="match status" value="1"/>
</dbReference>
<gene>
    <name evidence="2" type="ORF">LCGC14_2373750</name>
</gene>
<protein>
    <submittedName>
        <fullName evidence="2">Uncharacterized protein</fullName>
    </submittedName>
</protein>
<organism evidence="2">
    <name type="scientific">marine sediment metagenome</name>
    <dbReference type="NCBI Taxonomy" id="412755"/>
    <lineage>
        <taxon>unclassified sequences</taxon>
        <taxon>metagenomes</taxon>
        <taxon>ecological metagenomes</taxon>
    </lineage>
</organism>
<dbReference type="EMBL" id="LAZR01035046">
    <property type="protein sequence ID" value="KKL28574.1"/>
    <property type="molecule type" value="Genomic_DNA"/>
</dbReference>
<accession>A0A0F9C309</accession>
<reference evidence="2" key="1">
    <citation type="journal article" date="2015" name="Nature">
        <title>Complex archaea that bridge the gap between prokaryotes and eukaryotes.</title>
        <authorList>
            <person name="Spang A."/>
            <person name="Saw J.H."/>
            <person name="Jorgensen S.L."/>
            <person name="Zaremba-Niedzwiedzka K."/>
            <person name="Martijn J."/>
            <person name="Lind A.E."/>
            <person name="van Eijk R."/>
            <person name="Schleper C."/>
            <person name="Guy L."/>
            <person name="Ettema T.J."/>
        </authorList>
    </citation>
    <scope>NUCLEOTIDE SEQUENCE</scope>
</reference>
<name>A0A0F9C309_9ZZZZ</name>
<evidence type="ECO:0000256" key="1">
    <source>
        <dbReference type="SAM" id="MobiDB-lite"/>
    </source>
</evidence>
<proteinExistence type="predicted"/>
<evidence type="ECO:0000313" key="2">
    <source>
        <dbReference type="EMBL" id="KKL28574.1"/>
    </source>
</evidence>